<dbReference type="GO" id="GO:0016020">
    <property type="term" value="C:membrane"/>
    <property type="evidence" value="ECO:0007669"/>
    <property type="project" value="UniProtKB-SubCell"/>
</dbReference>
<name>A0A6G0XMW0_9STRA</name>
<dbReference type="EMBL" id="VJMJ01000036">
    <property type="protein sequence ID" value="KAF0741724.1"/>
    <property type="molecule type" value="Genomic_DNA"/>
</dbReference>
<evidence type="ECO:0000313" key="7">
    <source>
        <dbReference type="EMBL" id="KAF0741724.1"/>
    </source>
</evidence>
<feature type="transmembrane region" description="Helical" evidence="6">
    <location>
        <begin position="176"/>
        <end position="198"/>
    </location>
</feature>
<evidence type="ECO:0000256" key="2">
    <source>
        <dbReference type="ARBA" id="ARBA00010199"/>
    </source>
</evidence>
<dbReference type="VEuPathDB" id="FungiDB:AeMF1_020856"/>
<dbReference type="Pfam" id="PF01554">
    <property type="entry name" value="MatE"/>
    <property type="match status" value="2"/>
</dbReference>
<dbReference type="CDD" id="cd13132">
    <property type="entry name" value="MATE_eukaryotic"/>
    <property type="match status" value="1"/>
</dbReference>
<accession>A0A6G0XMW0</accession>
<feature type="transmembrane region" description="Helical" evidence="6">
    <location>
        <begin position="434"/>
        <end position="453"/>
    </location>
</feature>
<feature type="transmembrane region" description="Helical" evidence="6">
    <location>
        <begin position="210"/>
        <end position="230"/>
    </location>
</feature>
<dbReference type="GO" id="GO:0015297">
    <property type="term" value="F:antiporter activity"/>
    <property type="evidence" value="ECO:0007669"/>
    <property type="project" value="InterPro"/>
</dbReference>
<comment type="caution">
    <text evidence="7">The sequence shown here is derived from an EMBL/GenBank/DDBJ whole genome shotgun (WGS) entry which is preliminary data.</text>
</comment>
<evidence type="ECO:0000256" key="5">
    <source>
        <dbReference type="ARBA" id="ARBA00023136"/>
    </source>
</evidence>
<protein>
    <recommendedName>
        <fullName evidence="9">MATE efflux family protein</fullName>
    </recommendedName>
</protein>
<evidence type="ECO:0008006" key="9">
    <source>
        <dbReference type="Google" id="ProtNLM"/>
    </source>
</evidence>
<gene>
    <name evidence="7" type="ORF">Ae201684_003389</name>
</gene>
<feature type="transmembrane region" description="Helical" evidence="6">
    <location>
        <begin position="24"/>
        <end position="51"/>
    </location>
</feature>
<proteinExistence type="inferred from homology"/>
<feature type="transmembrane region" description="Helical" evidence="6">
    <location>
        <begin position="63"/>
        <end position="87"/>
    </location>
</feature>
<sequence>MAIDTSETSPLVEPEEVPTIWEEALSLTVLAGPIVLTLFMEFVPSITNIVLVGQMDTPNLKRYVDATAMAVMYTNITSYSVGLGMATALDTLCTQAFGAGNLKKFGVLLQSAILGMSLTLIPVSLLNWFAADVLKALGQEPALADLTGTFVRVMLVGYPPLFFFEALKKFVQAVGLTTPMAIMTALGNLLHISLGYYLSQYTSVGYLGPALALSVFEVALLASMVLYATWWNPMYSSWSVEWSWATAWSHVPQFFHFGVPGMLMMLIEWGAIELLTLVAGLMANHILTIGVNSILATTLNLFYMPYFGLSAAATIRMGNLLGANQPLKAKSIMWIAFRLTFGFALITASLIVLLSPVLPRLMINDVDIVQRASTALYYIAPLHLVDAMNAICQGSFRAIAKQGIASGVNAGAFYIVGVPIAVLFGLYFEWSVEGLWAGFSFGSLSAFVIYQLILRRVDWTILANEAADRW</sequence>
<organism evidence="7 8">
    <name type="scientific">Aphanomyces euteiches</name>
    <dbReference type="NCBI Taxonomy" id="100861"/>
    <lineage>
        <taxon>Eukaryota</taxon>
        <taxon>Sar</taxon>
        <taxon>Stramenopiles</taxon>
        <taxon>Oomycota</taxon>
        <taxon>Saprolegniomycetes</taxon>
        <taxon>Saprolegniales</taxon>
        <taxon>Verrucalvaceae</taxon>
        <taxon>Aphanomyces</taxon>
    </lineage>
</organism>
<dbReference type="PANTHER" id="PTHR11206">
    <property type="entry name" value="MULTIDRUG RESISTANCE PROTEIN"/>
    <property type="match status" value="1"/>
</dbReference>
<evidence type="ECO:0000256" key="4">
    <source>
        <dbReference type="ARBA" id="ARBA00022989"/>
    </source>
</evidence>
<reference evidence="7 8" key="1">
    <citation type="submission" date="2019-07" db="EMBL/GenBank/DDBJ databases">
        <title>Genomics analysis of Aphanomyces spp. identifies a new class of oomycete effector associated with host adaptation.</title>
        <authorList>
            <person name="Gaulin E."/>
        </authorList>
    </citation>
    <scope>NUCLEOTIDE SEQUENCE [LARGE SCALE GENOMIC DNA]</scope>
    <source>
        <strain evidence="7 8">ATCC 201684</strain>
    </source>
</reference>
<keyword evidence="3 6" id="KW-0812">Transmembrane</keyword>
<dbReference type="NCBIfam" id="TIGR00797">
    <property type="entry name" value="matE"/>
    <property type="match status" value="1"/>
</dbReference>
<dbReference type="Proteomes" id="UP000481153">
    <property type="component" value="Unassembled WGS sequence"/>
</dbReference>
<keyword evidence="8" id="KW-1185">Reference proteome</keyword>
<feature type="transmembrane region" description="Helical" evidence="6">
    <location>
        <begin position="142"/>
        <end position="164"/>
    </location>
</feature>
<dbReference type="InterPro" id="IPR045069">
    <property type="entry name" value="MATE_euk"/>
</dbReference>
<comment type="subcellular location">
    <subcellularLocation>
        <location evidence="1">Membrane</location>
        <topology evidence="1">Multi-pass membrane protein</topology>
    </subcellularLocation>
</comment>
<evidence type="ECO:0000256" key="6">
    <source>
        <dbReference type="SAM" id="Phobius"/>
    </source>
</evidence>
<feature type="transmembrane region" description="Helical" evidence="6">
    <location>
        <begin position="335"/>
        <end position="355"/>
    </location>
</feature>
<keyword evidence="5 6" id="KW-0472">Membrane</keyword>
<dbReference type="GO" id="GO:1990961">
    <property type="term" value="P:xenobiotic detoxification by transmembrane export across the plasma membrane"/>
    <property type="evidence" value="ECO:0007669"/>
    <property type="project" value="InterPro"/>
</dbReference>
<dbReference type="AlphaFoldDB" id="A0A6G0XMW0"/>
<evidence type="ECO:0000256" key="3">
    <source>
        <dbReference type="ARBA" id="ARBA00022692"/>
    </source>
</evidence>
<feature type="transmembrane region" description="Helical" evidence="6">
    <location>
        <begin position="404"/>
        <end position="428"/>
    </location>
</feature>
<evidence type="ECO:0000313" key="8">
    <source>
        <dbReference type="Proteomes" id="UP000481153"/>
    </source>
</evidence>
<dbReference type="GO" id="GO:0042910">
    <property type="term" value="F:xenobiotic transmembrane transporter activity"/>
    <property type="evidence" value="ECO:0007669"/>
    <property type="project" value="InterPro"/>
</dbReference>
<evidence type="ECO:0000256" key="1">
    <source>
        <dbReference type="ARBA" id="ARBA00004141"/>
    </source>
</evidence>
<dbReference type="InterPro" id="IPR002528">
    <property type="entry name" value="MATE_fam"/>
</dbReference>
<comment type="similarity">
    <text evidence="2">Belongs to the multi antimicrobial extrusion (MATE) (TC 2.A.66.1) family.</text>
</comment>
<feature type="transmembrane region" description="Helical" evidence="6">
    <location>
        <begin position="107"/>
        <end position="130"/>
    </location>
</feature>
<keyword evidence="4 6" id="KW-1133">Transmembrane helix</keyword>
<feature type="transmembrane region" description="Helical" evidence="6">
    <location>
        <begin position="301"/>
        <end position="323"/>
    </location>
</feature>